<dbReference type="GO" id="GO:0008081">
    <property type="term" value="F:phosphoric diester hydrolase activity"/>
    <property type="evidence" value="ECO:0007669"/>
    <property type="project" value="InterPro"/>
</dbReference>
<evidence type="ECO:0000313" key="1">
    <source>
        <dbReference type="EMBL" id="KTB43665.1"/>
    </source>
</evidence>
<dbReference type="GO" id="GO:0006629">
    <property type="term" value="P:lipid metabolic process"/>
    <property type="evidence" value="ECO:0007669"/>
    <property type="project" value="InterPro"/>
</dbReference>
<proteinExistence type="predicted"/>
<dbReference type="PANTHER" id="PTHR13593:SF147">
    <property type="entry name" value="1-PHOSPHATIDYLINOSITOL PHOSPHODIESTERASE-LIKE-RELATED"/>
    <property type="match status" value="1"/>
</dbReference>
<dbReference type="Gene3D" id="2.80.10.50">
    <property type="match status" value="1"/>
</dbReference>
<name>A0A0W0G524_MONRR</name>
<comment type="caution">
    <text evidence="1">The sequence shown here is derived from an EMBL/GenBank/DDBJ whole genome shotgun (WGS) entry which is preliminary data.</text>
</comment>
<protein>
    <recommendedName>
        <fullName evidence="3">PLC-like phosphodiesterase</fullName>
    </recommendedName>
</protein>
<dbReference type="PANTHER" id="PTHR13593">
    <property type="match status" value="1"/>
</dbReference>
<dbReference type="Proteomes" id="UP000054988">
    <property type="component" value="Unassembled WGS sequence"/>
</dbReference>
<dbReference type="InterPro" id="IPR051057">
    <property type="entry name" value="PI-PLC_domain"/>
</dbReference>
<reference evidence="1 2" key="1">
    <citation type="submission" date="2015-12" db="EMBL/GenBank/DDBJ databases">
        <title>Draft genome sequence of Moniliophthora roreri, the causal agent of frosty pod rot of cacao.</title>
        <authorList>
            <person name="Aime M.C."/>
            <person name="Diaz-Valderrama J.R."/>
            <person name="Kijpornyongpan T."/>
            <person name="Phillips-Mora W."/>
        </authorList>
    </citation>
    <scope>NUCLEOTIDE SEQUENCE [LARGE SCALE GENOMIC DNA]</scope>
    <source>
        <strain evidence="1 2">MCA 2952</strain>
    </source>
</reference>
<dbReference type="SUPFAM" id="SSF51695">
    <property type="entry name" value="PLC-like phosphodiesterases"/>
    <property type="match status" value="1"/>
</dbReference>
<evidence type="ECO:0008006" key="3">
    <source>
        <dbReference type="Google" id="ProtNLM"/>
    </source>
</evidence>
<evidence type="ECO:0000313" key="2">
    <source>
        <dbReference type="Proteomes" id="UP000054988"/>
    </source>
</evidence>
<dbReference type="eggNOG" id="ENOG502SYHW">
    <property type="taxonomic scope" value="Eukaryota"/>
</dbReference>
<accession>A0A0W0G524</accession>
<dbReference type="Gene3D" id="3.20.20.190">
    <property type="entry name" value="Phosphatidylinositol (PI) phosphodiesterase"/>
    <property type="match status" value="1"/>
</dbReference>
<sequence length="791" mass="87542">MTTDANVTFTNDWDTATEVKTDNTNMDKTLPSPLNVDSRSTKPIPPAYISAYWWPKQSSFNLRFRNNTISVNIGQGLYNTGINDISGPPFEAGAMLAPINPFTTDIDYRFFFFAGPAILPPLINSYISANLPALSAYIRKNPIDFGKFGEFSLILRQFEAESFVCTYATMNPAGPSQWRMNVILNFTGEAGGDFSWGSWSTGLTLRTKGMSFLLQTSLDLRDLSNPSFVLNTFQISIMDYSLSTSVPLPKVLPAYQMAGFVNTKWNKDILDGLNELLRRLLKGKSLSPGFEVSTSLNPGPVIHRRTWMSSPAMQAKTLNQVTFPGTHDAHAFDLSTMLGQIKYPDDAFLWDLDPGSAPTDGQSPPWQLTKKYLGRNLYDYVIRRVMFVSLAQGGNFQTQLDEGIRWFDIRPYWDDRDGGELYTQHGLRGPKLSDLFSQVKAFLDSVSSSHEIIMLVLSHANFGNYPTIAPSKVAETAERILGNYAYWPAGAESGQPYNFNGLLGMKLSEIATDGPKVLILNADGAALPKPIINSAGFTDQSKQIWCSMTPAATDIVFNAVAALTGNEQLLLKQIGIPPNSRLGEQLAKGGTVNLVGMDWYNYYGGQGEPPIELIMRKNGVDTPPGFAKSNAFVTEPTNELTVHELPEWKALYEDEFLASVDLASVVKTTPEDRFVIYNIKTNKYINIKDEKVVCSESSDFQWYANQIGDEHTWTFATESGNYIGLSPAPWKDGASLIVSKEPFVWDALLDGGNIKVRTPGTNLFATGAADDTVILSPESAVEEQLWYFSHV</sequence>
<gene>
    <name evidence="1" type="ORF">WG66_3756</name>
</gene>
<dbReference type="EMBL" id="LATX01001120">
    <property type="protein sequence ID" value="KTB43665.1"/>
    <property type="molecule type" value="Genomic_DNA"/>
</dbReference>
<dbReference type="InterPro" id="IPR017946">
    <property type="entry name" value="PLC-like_Pdiesterase_TIM-brl"/>
</dbReference>
<organism evidence="1 2">
    <name type="scientific">Moniliophthora roreri</name>
    <name type="common">Frosty pod rot fungus</name>
    <name type="synonym">Monilia roreri</name>
    <dbReference type="NCBI Taxonomy" id="221103"/>
    <lineage>
        <taxon>Eukaryota</taxon>
        <taxon>Fungi</taxon>
        <taxon>Dikarya</taxon>
        <taxon>Basidiomycota</taxon>
        <taxon>Agaricomycotina</taxon>
        <taxon>Agaricomycetes</taxon>
        <taxon>Agaricomycetidae</taxon>
        <taxon>Agaricales</taxon>
        <taxon>Marasmiineae</taxon>
        <taxon>Marasmiaceae</taxon>
        <taxon>Moniliophthora</taxon>
    </lineage>
</organism>
<dbReference type="AlphaFoldDB" id="A0A0W0G524"/>